<sequence length="1069" mass="119678">MSDTLHKKLLQIFCSRSMEGIFHSITHHNQIWQPDPYDIENIHQESRECFERLLNRVGHNQQTDSGRIMLLLGESGAGKTHLVRAFRNYTHEKSLGYFSYMQMTSSVANYASYALNYTIDSLDKPYNAMHGSTTGLTYLSNALIEQHQIVPQRAIDQLRSGALGNKDLNKLIFKISDVILNKEEKLRFIDIDLIRALLYLQHDEPAIHARVRKYLRCEHMSEYDCELLGNIAPRIQEDAPDRLLQDLAQLMMALNKSAFVICLDQLEDIHPAENAGTKFRHTMEKMTKLAEIPNVIVVIAGLGEIYSGYLRDSLPNSLIDRIERDPDTLTLRGERSTDEIHTIIQARLRDLYDSHDLELETDESIFPFQAEVPTILAGMKTRQVIDWCRQEREYSIRTGQPPRLPGAASDATVVSLPPSDHDTANQSLEQLWNDHLTQQFIVPDQEDEMLQVFKRGIECCADELSYVLLSHIGLRDSFLDVDIQGAKGDIVQRLTIRLCQKSSRGGALARQIETLATAADKRTAVAIRSVEFPANPKTKIAEQLGEFVATGGKKILVPDADWRTMIAMEQFREQHATHPAFNNWLQKERPLLSLPSLQQIISFEVELDIQPSAINKVTTESQSSTAIPIQSQNSSQPFSTDSLEIGLTRGIHPSPYVIDTARFVRHAAFLGGSGSGKTTLALNIIEQILLQGIPAILLDRKGDLCSYAQEEAWHSPITDPVRAQMRQQLRDQIEVVVYTPGAIEGQGYPLNIPIVPKGLENLSSGECDQLANYAAFSLGKMMGYTDVGQNKTRIAILGKAIAILGQLHTGDTLTIDDLLDFIDRDDPLLLNAIGKLDPKLTKKLVQDLQTLAFGHGSLFSNSGELLDTKNLFNHAGKKTRLSIINTSNLGNDNNILFWVSQLLLDIGRFAKNSPSDKLQGVILLDEADLYLPAQSKPATKEPLENLLRRARSAGIGLMLATQSPGDLDYRSRDQISTWFIGKIKETTALNKLKPMLNQVKVDISNKLANQSIGEFYTVYNGDVSSIKANRSLIQADQIPAYEILKLAAVSKKKDKRISSFFQKIFVNSQ</sequence>
<feature type="domain" description="AAA+ ATPase" evidence="1">
    <location>
        <begin position="65"/>
        <end position="371"/>
    </location>
</feature>
<dbReference type="InterPro" id="IPR027417">
    <property type="entry name" value="P-loop_NTPase"/>
</dbReference>
<reference evidence="2 3" key="1">
    <citation type="submission" date="2019-06" db="EMBL/GenBank/DDBJ databases">
        <title>Nitrosomonas stercoris KYUHI-S whole genome shotgun sequence.</title>
        <authorList>
            <person name="Nakagawa T."/>
            <person name="Tsuchiya Y."/>
            <person name="Takahashi R."/>
        </authorList>
    </citation>
    <scope>NUCLEOTIDE SEQUENCE [LARGE SCALE GENOMIC DNA]</scope>
    <source>
        <strain evidence="2 3">KYUHI-S</strain>
    </source>
</reference>
<feature type="domain" description="AAA+ ATPase" evidence="1">
    <location>
        <begin position="663"/>
        <end position="989"/>
    </location>
</feature>
<name>A0A4Y1YRV5_9PROT</name>
<dbReference type="EMBL" id="AP019755">
    <property type="protein sequence ID" value="BBL35787.1"/>
    <property type="molecule type" value="Genomic_DNA"/>
</dbReference>
<dbReference type="Proteomes" id="UP000316473">
    <property type="component" value="Chromosome"/>
</dbReference>
<dbReference type="SMART" id="SM00382">
    <property type="entry name" value="AAA"/>
    <property type="match status" value="2"/>
</dbReference>
<proteinExistence type="predicted"/>
<evidence type="ECO:0000259" key="1">
    <source>
        <dbReference type="SMART" id="SM00382"/>
    </source>
</evidence>
<dbReference type="SUPFAM" id="SSF52540">
    <property type="entry name" value="P-loop containing nucleoside triphosphate hydrolases"/>
    <property type="match status" value="2"/>
</dbReference>
<dbReference type="Pfam" id="PF13191">
    <property type="entry name" value="AAA_16"/>
    <property type="match status" value="1"/>
</dbReference>
<dbReference type="InterPro" id="IPR003593">
    <property type="entry name" value="AAA+_ATPase"/>
</dbReference>
<evidence type="ECO:0000313" key="2">
    <source>
        <dbReference type="EMBL" id="BBL35787.1"/>
    </source>
</evidence>
<dbReference type="InterPro" id="IPR041664">
    <property type="entry name" value="AAA_16"/>
</dbReference>
<dbReference type="PANTHER" id="PTHR30121:SF6">
    <property type="entry name" value="SLR6007 PROTEIN"/>
    <property type="match status" value="1"/>
</dbReference>
<organism evidence="2 3">
    <name type="scientific">Nitrosomonas stercoris</name>
    <dbReference type="NCBI Taxonomy" id="1444684"/>
    <lineage>
        <taxon>Bacteria</taxon>
        <taxon>Pseudomonadati</taxon>
        <taxon>Pseudomonadota</taxon>
        <taxon>Betaproteobacteria</taxon>
        <taxon>Nitrosomonadales</taxon>
        <taxon>Nitrosomonadaceae</taxon>
        <taxon>Nitrosomonas</taxon>
    </lineage>
</organism>
<dbReference type="KEGG" id="nst:Nstercoris_02063"/>
<accession>A0A4Y1YRV5</accession>
<dbReference type="Gene3D" id="3.40.50.300">
    <property type="entry name" value="P-loop containing nucleotide triphosphate hydrolases"/>
    <property type="match status" value="3"/>
</dbReference>
<protein>
    <recommendedName>
        <fullName evidence="1">AAA+ ATPase domain-containing protein</fullName>
    </recommendedName>
</protein>
<dbReference type="PANTHER" id="PTHR30121">
    <property type="entry name" value="UNCHARACTERIZED PROTEIN YJGR-RELATED"/>
    <property type="match status" value="1"/>
</dbReference>
<evidence type="ECO:0000313" key="3">
    <source>
        <dbReference type="Proteomes" id="UP000316473"/>
    </source>
</evidence>
<gene>
    <name evidence="2" type="ORF">Nstercoris_02063</name>
</gene>
<dbReference type="InterPro" id="IPR002789">
    <property type="entry name" value="HerA_central"/>
</dbReference>
<dbReference type="Pfam" id="PF01935">
    <property type="entry name" value="DUF87"/>
    <property type="match status" value="1"/>
</dbReference>
<dbReference type="InterPro" id="IPR025662">
    <property type="entry name" value="Sigma_54_int_dom_ATP-bd_1"/>
</dbReference>
<dbReference type="AlphaFoldDB" id="A0A4Y1YRV5"/>
<dbReference type="CDD" id="cd01127">
    <property type="entry name" value="TrwB_TraG_TraD_VirD4"/>
    <property type="match status" value="1"/>
</dbReference>
<keyword evidence="3" id="KW-1185">Reference proteome</keyword>
<dbReference type="PROSITE" id="PS00675">
    <property type="entry name" value="SIGMA54_INTERACT_1"/>
    <property type="match status" value="1"/>
</dbReference>
<dbReference type="InterPro" id="IPR051162">
    <property type="entry name" value="T4SS_component"/>
</dbReference>